<accession>E4WW03</accession>
<feature type="signal peptide" evidence="1">
    <location>
        <begin position="1"/>
        <end position="17"/>
    </location>
</feature>
<evidence type="ECO:0000256" key="1">
    <source>
        <dbReference type="SAM" id="SignalP"/>
    </source>
</evidence>
<organism evidence="2 3">
    <name type="scientific">Oikopleura dioica</name>
    <name type="common">Tunicate</name>
    <dbReference type="NCBI Taxonomy" id="34765"/>
    <lineage>
        <taxon>Eukaryota</taxon>
        <taxon>Metazoa</taxon>
        <taxon>Chordata</taxon>
        <taxon>Tunicata</taxon>
        <taxon>Appendicularia</taxon>
        <taxon>Copelata</taxon>
        <taxon>Oikopleuridae</taxon>
        <taxon>Oikopleura</taxon>
    </lineage>
</organism>
<proteinExistence type="predicted"/>
<reference evidence="2 3" key="1">
    <citation type="journal article" date="2010" name="Science">
        <title>Plasticity of animal genome architecture unmasked by rapid evolution of a pelagic tunicate.</title>
        <authorList>
            <person name="Denoeud F."/>
            <person name="Henriet S."/>
            <person name="Mungpakdee S."/>
            <person name="Aury J.M."/>
            <person name="Da Silva C."/>
            <person name="Brinkmann H."/>
            <person name="Mikhaleva J."/>
            <person name="Olsen L.C."/>
            <person name="Jubin C."/>
            <person name="Canestro C."/>
            <person name="Bouquet J.M."/>
            <person name="Danks G."/>
            <person name="Poulain J."/>
            <person name="Campsteijn C."/>
            <person name="Adamski M."/>
            <person name="Cross I."/>
            <person name="Yadetie F."/>
            <person name="Muffato M."/>
            <person name="Louis A."/>
            <person name="Butcher S."/>
            <person name="Tsagkogeorga G."/>
            <person name="Konrad A."/>
            <person name="Singh S."/>
            <person name="Jensen M.F."/>
            <person name="Cong E.H."/>
            <person name="Eikeseth-Otteraa H."/>
            <person name="Noel B."/>
            <person name="Anthouard V."/>
            <person name="Porcel B.M."/>
            <person name="Kachouri-Lafond R."/>
            <person name="Nishino A."/>
            <person name="Ugolini M."/>
            <person name="Chourrout P."/>
            <person name="Nishida H."/>
            <person name="Aasland R."/>
            <person name="Huzurbazar S."/>
            <person name="Westhof E."/>
            <person name="Delsuc F."/>
            <person name="Lehrach H."/>
            <person name="Reinhardt R."/>
            <person name="Weissenbach J."/>
            <person name="Roy S.W."/>
            <person name="Artiguenave F."/>
            <person name="Postlethwait J.H."/>
            <person name="Manak J.R."/>
            <person name="Thompson E.M."/>
            <person name="Jaillon O."/>
            <person name="Du Pasquier L."/>
            <person name="Boudinot P."/>
            <person name="Liberles D.A."/>
            <person name="Volff J.N."/>
            <person name="Philippe H."/>
            <person name="Lenhard B."/>
            <person name="Roest Crollius H."/>
            <person name="Wincker P."/>
            <person name="Chourrout D."/>
        </authorList>
    </citation>
    <scope>NUCLEOTIDE SEQUENCE [LARGE SCALE GENOMIC DNA]</scope>
</reference>
<protein>
    <submittedName>
        <fullName evidence="2">Uncharacterized protein</fullName>
    </submittedName>
</protein>
<keyword evidence="3" id="KW-1185">Reference proteome</keyword>
<dbReference type="AlphaFoldDB" id="E4WW03"/>
<evidence type="ECO:0000313" key="3">
    <source>
        <dbReference type="Proteomes" id="UP000001307"/>
    </source>
</evidence>
<dbReference type="OrthoDB" id="10378971at2759"/>
<dbReference type="InParanoid" id="E4WW03"/>
<sequence>MRGPKISLLCVFSVAFGNPFEETTQQDNTKFKKECNLGKALMKHCIRIRTVCGEKIDIFSETQVVSNHPMRVHPLLQEDISRQSSKRDKNLKKLKKHVSRIEALRMAFSSEKVDRWSAVDLELVNAVEVVQDGGPYQVNIKNSEARCSSIRLRWWRSKCHACLEDGQLVEK</sequence>
<feature type="chain" id="PRO_5003190653" evidence="1">
    <location>
        <begin position="18"/>
        <end position="171"/>
    </location>
</feature>
<keyword evidence="1" id="KW-0732">Signal</keyword>
<dbReference type="EMBL" id="FN653017">
    <property type="protein sequence ID" value="CBY21306.1"/>
    <property type="molecule type" value="Genomic_DNA"/>
</dbReference>
<name>E4WW03_OIKDI</name>
<dbReference type="Proteomes" id="UP000001307">
    <property type="component" value="Unassembled WGS sequence"/>
</dbReference>
<evidence type="ECO:0000313" key="2">
    <source>
        <dbReference type="EMBL" id="CBY21306.1"/>
    </source>
</evidence>
<gene>
    <name evidence="2" type="ORF">GSOID_T00009063001</name>
</gene>